<dbReference type="EMBL" id="JAZHFS010000013">
    <property type="protein sequence ID" value="MEF2113486.1"/>
    <property type="molecule type" value="Genomic_DNA"/>
</dbReference>
<accession>A0ABU7UQ11</accession>
<proteinExistence type="predicted"/>
<organism evidence="2 3">
    <name type="scientific">Clostridium frigoriphilum</name>
    <dbReference type="NCBI Taxonomy" id="443253"/>
    <lineage>
        <taxon>Bacteria</taxon>
        <taxon>Bacillati</taxon>
        <taxon>Bacillota</taxon>
        <taxon>Clostridia</taxon>
        <taxon>Eubacteriales</taxon>
        <taxon>Clostridiaceae</taxon>
        <taxon>Clostridium</taxon>
    </lineage>
</organism>
<evidence type="ECO:0000313" key="3">
    <source>
        <dbReference type="Proteomes" id="UP001498469"/>
    </source>
</evidence>
<feature type="domain" description="Siphovirus-type tail component RIFT-related" evidence="1">
    <location>
        <begin position="33"/>
        <end position="123"/>
    </location>
</feature>
<evidence type="ECO:0000259" key="1">
    <source>
        <dbReference type="Pfam" id="PF05709"/>
    </source>
</evidence>
<reference evidence="2 3" key="1">
    <citation type="submission" date="2023-11" db="EMBL/GenBank/DDBJ databases">
        <title>Draft genome sequence of a psychrophilic Clostridium strain from permafrost water brine.</title>
        <authorList>
            <person name="Shcherbakova V.A."/>
            <person name="Trubitsyn V.E."/>
            <person name="Zakharyuk A.G."/>
        </authorList>
    </citation>
    <scope>NUCLEOTIDE SEQUENCE [LARGE SCALE GENOMIC DNA]</scope>
    <source>
        <strain evidence="2 3">14F</strain>
    </source>
</reference>
<dbReference type="InterPro" id="IPR006520">
    <property type="entry name" value="Dit_BPSPP_N"/>
</dbReference>
<keyword evidence="3" id="KW-1185">Reference proteome</keyword>
<protein>
    <submittedName>
        <fullName evidence="2">Distal tail protein Dit</fullName>
    </submittedName>
</protein>
<comment type="caution">
    <text evidence="2">The sequence shown here is derived from an EMBL/GenBank/DDBJ whole genome shotgun (WGS) entry which is preliminary data.</text>
</comment>
<name>A0ABU7UQ11_9CLOT</name>
<dbReference type="NCBIfam" id="TIGR01633">
    <property type="entry name" value="phi3626_gp14_N"/>
    <property type="match status" value="1"/>
</dbReference>
<dbReference type="Proteomes" id="UP001498469">
    <property type="component" value="Unassembled WGS sequence"/>
</dbReference>
<evidence type="ECO:0000313" key="2">
    <source>
        <dbReference type="EMBL" id="MEF2113486.1"/>
    </source>
</evidence>
<gene>
    <name evidence="2" type="ORF">SJI18_14345</name>
</gene>
<sequence>MLSFTFGGKNSYTDYEIVISQRASIPSPLRRVTTLEVPGRNSALRFDENTYEDITITVECSLKDNTSLADKVDLIKGWLIGAGESDLVFDFQPNKKYIAQVVNAINFVQAYKIFSKFIIIFNCRPFKFAVSNSAITLNTSGSITNIGTVYSEPIIKVYGTGDATLAIGSQVNKLTGISSSIIIDSTIQDCYAVDGSNMNNKMSGDFPVINIGANAVSWIGNVVKVEIIPNWRWL</sequence>
<dbReference type="RefSeq" id="WP_216252087.1">
    <property type="nucleotide sequence ID" value="NZ_JAZHFS010000013.1"/>
</dbReference>
<dbReference type="Pfam" id="PF05709">
    <property type="entry name" value="Sipho_tail"/>
    <property type="match status" value="1"/>
</dbReference>
<dbReference type="InterPro" id="IPR008841">
    <property type="entry name" value="Siphovirus-type_tail_N"/>
</dbReference>